<accession>A0A372ZQC0</accession>
<dbReference type="Proteomes" id="UP000263377">
    <property type="component" value="Unassembled WGS sequence"/>
</dbReference>
<feature type="region of interest" description="Disordered" evidence="1">
    <location>
        <begin position="95"/>
        <end position="116"/>
    </location>
</feature>
<feature type="compositionally biased region" description="Basic and acidic residues" evidence="1">
    <location>
        <begin position="95"/>
        <end position="110"/>
    </location>
</feature>
<sequence length="116" mass="12147">MQGSASEVTGGVGTAIRFFGIDPETGQGNRPTVWVDEGVGDLLVQSYVADEASIAGVLAAGHGPDHENTIPSHEGVFRIPARMVPILRRACDEAERSQLRRDAELGEEHGGAPGTA</sequence>
<keyword evidence="3" id="KW-1185">Reference proteome</keyword>
<dbReference type="AlphaFoldDB" id="A0A372ZQC0"/>
<evidence type="ECO:0000313" key="3">
    <source>
        <dbReference type="Proteomes" id="UP000263377"/>
    </source>
</evidence>
<dbReference type="EMBL" id="QVIG01000001">
    <property type="protein sequence ID" value="RGD57931.1"/>
    <property type="molecule type" value="Genomic_DNA"/>
</dbReference>
<comment type="caution">
    <text evidence="2">The sequence shown here is derived from an EMBL/GenBank/DDBJ whole genome shotgun (WGS) entry which is preliminary data.</text>
</comment>
<organism evidence="2 3">
    <name type="scientific">Kitasatospora xanthocidica</name>
    <dbReference type="NCBI Taxonomy" id="83382"/>
    <lineage>
        <taxon>Bacteria</taxon>
        <taxon>Bacillati</taxon>
        <taxon>Actinomycetota</taxon>
        <taxon>Actinomycetes</taxon>
        <taxon>Kitasatosporales</taxon>
        <taxon>Streptomycetaceae</taxon>
        <taxon>Kitasatospora</taxon>
    </lineage>
</organism>
<gene>
    <name evidence="2" type="ORF">DR950_09135</name>
</gene>
<evidence type="ECO:0000256" key="1">
    <source>
        <dbReference type="SAM" id="MobiDB-lite"/>
    </source>
</evidence>
<evidence type="ECO:0000313" key="2">
    <source>
        <dbReference type="EMBL" id="RGD57931.1"/>
    </source>
</evidence>
<name>A0A372ZQC0_9ACTN</name>
<reference evidence="2 3" key="1">
    <citation type="submission" date="2018-08" db="EMBL/GenBank/DDBJ databases">
        <title>Diversity &amp; Physiological Properties of Lignin-Decomposing Actinobacteria from Soil.</title>
        <authorList>
            <person name="Roh S.G."/>
            <person name="Kim S.B."/>
        </authorList>
    </citation>
    <scope>NUCLEOTIDE SEQUENCE [LARGE SCALE GENOMIC DNA]</scope>
    <source>
        <strain evidence="2 3">MMS17-GH009</strain>
    </source>
</reference>
<protein>
    <submittedName>
        <fullName evidence="2">Uncharacterized protein</fullName>
    </submittedName>
</protein>
<proteinExistence type="predicted"/>